<dbReference type="GO" id="GO:0004364">
    <property type="term" value="F:glutathione transferase activity"/>
    <property type="evidence" value="ECO:0007669"/>
    <property type="project" value="UniProtKB-EC"/>
</dbReference>
<dbReference type="PROSITE" id="PS50404">
    <property type="entry name" value="GST_NTER"/>
    <property type="match status" value="1"/>
</dbReference>
<dbReference type="PANTHER" id="PTHR44051:SF20">
    <property type="entry name" value="GLUTATHIONE TRANSFERASE 1 (EUROFUNG)"/>
    <property type="match status" value="1"/>
</dbReference>
<comment type="similarity">
    <text evidence="1">Belongs to the GST superfamily.</text>
</comment>
<accession>A0A9P8KQ88</accession>
<evidence type="ECO:0000256" key="3">
    <source>
        <dbReference type="ARBA" id="ARBA00022679"/>
    </source>
</evidence>
<keyword evidence="7" id="KW-1185">Reference proteome</keyword>
<evidence type="ECO:0000313" key="7">
    <source>
        <dbReference type="Proteomes" id="UP000826573"/>
    </source>
</evidence>
<dbReference type="AlphaFoldDB" id="A0A9P8KQ88"/>
<proteinExistence type="inferred from homology"/>
<dbReference type="InterPro" id="IPR004045">
    <property type="entry name" value="Glutathione_S-Trfase_N"/>
</dbReference>
<evidence type="ECO:0000256" key="2">
    <source>
        <dbReference type="ARBA" id="ARBA00012452"/>
    </source>
</evidence>
<dbReference type="EC" id="2.5.1.18" evidence="2"/>
<comment type="caution">
    <text evidence="6">The sequence shown here is derived from an EMBL/GenBank/DDBJ whole genome shotgun (WGS) entry which is preliminary data.</text>
</comment>
<gene>
    <name evidence="6" type="ORF">TsFJ059_002424</name>
</gene>
<protein>
    <recommendedName>
        <fullName evidence="2">glutathione transferase</fullName>
        <ecNumber evidence="2">2.5.1.18</ecNumber>
    </recommendedName>
</protein>
<dbReference type="InterPro" id="IPR036249">
    <property type="entry name" value="Thioredoxin-like_sf"/>
</dbReference>
<evidence type="ECO:0000256" key="4">
    <source>
        <dbReference type="ARBA" id="ARBA00047960"/>
    </source>
</evidence>
<organism evidence="6 7">
    <name type="scientific">Trichoderma semiorbis</name>
    <dbReference type="NCBI Taxonomy" id="1491008"/>
    <lineage>
        <taxon>Eukaryota</taxon>
        <taxon>Fungi</taxon>
        <taxon>Dikarya</taxon>
        <taxon>Ascomycota</taxon>
        <taxon>Pezizomycotina</taxon>
        <taxon>Sordariomycetes</taxon>
        <taxon>Hypocreomycetidae</taxon>
        <taxon>Hypocreales</taxon>
        <taxon>Hypocreaceae</taxon>
        <taxon>Trichoderma</taxon>
    </lineage>
</organism>
<dbReference type="SUPFAM" id="SSF52833">
    <property type="entry name" value="Thioredoxin-like"/>
    <property type="match status" value="1"/>
</dbReference>
<comment type="catalytic activity">
    <reaction evidence="4">
        <text>RX + glutathione = an S-substituted glutathione + a halide anion + H(+)</text>
        <dbReference type="Rhea" id="RHEA:16437"/>
        <dbReference type="ChEBI" id="CHEBI:15378"/>
        <dbReference type="ChEBI" id="CHEBI:16042"/>
        <dbReference type="ChEBI" id="CHEBI:17792"/>
        <dbReference type="ChEBI" id="CHEBI:57925"/>
        <dbReference type="ChEBI" id="CHEBI:90779"/>
        <dbReference type="EC" id="2.5.1.18"/>
    </reaction>
</comment>
<reference evidence="6 7" key="1">
    <citation type="submission" date="2021-08" db="EMBL/GenBank/DDBJ databases">
        <title>The highly contiguous genome resource for Trichoderma semiorbis FJ059, a fungal antagonistic to plant pathogens.</title>
        <authorList>
            <person name="Liu T."/>
        </authorList>
    </citation>
    <scope>NUCLEOTIDE SEQUENCE [LARGE SCALE GENOMIC DNA]</scope>
    <source>
        <strain evidence="6 7">FJ059</strain>
    </source>
</reference>
<dbReference type="EMBL" id="JAIMJC010000003">
    <property type="protein sequence ID" value="KAH0527420.1"/>
    <property type="molecule type" value="Genomic_DNA"/>
</dbReference>
<feature type="domain" description="GST N-terminal" evidence="5">
    <location>
        <begin position="1"/>
        <end position="101"/>
    </location>
</feature>
<sequence>MPINRLSAKSLDLDVPDKPLIFVVEGRYQNWIKPIILLECINKDYDAVCLDGPATRTEWYTRIHPQKYVPAMIDSALGERITSWDSSQILMHLANKYDVEKSWSGSTVAEELEIGNWLTFETASLGPTAKYWVWYSIRKPEDKNPKAEAKYDYSVDPSVV</sequence>
<evidence type="ECO:0000259" key="5">
    <source>
        <dbReference type="PROSITE" id="PS50404"/>
    </source>
</evidence>
<evidence type="ECO:0000313" key="6">
    <source>
        <dbReference type="EMBL" id="KAH0527420.1"/>
    </source>
</evidence>
<evidence type="ECO:0000256" key="1">
    <source>
        <dbReference type="ARBA" id="ARBA00007409"/>
    </source>
</evidence>
<keyword evidence="3" id="KW-0808">Transferase</keyword>
<dbReference type="Proteomes" id="UP000826573">
    <property type="component" value="Unassembled WGS sequence"/>
</dbReference>
<dbReference type="PANTHER" id="PTHR44051">
    <property type="entry name" value="GLUTATHIONE S-TRANSFERASE-RELATED"/>
    <property type="match status" value="1"/>
</dbReference>
<dbReference type="Gene3D" id="1.20.1050.130">
    <property type="match status" value="1"/>
</dbReference>
<name>A0A9P8KQ88_9HYPO</name>